<comment type="caution">
    <text evidence="1">The sequence shown here is derived from an EMBL/GenBank/DDBJ whole genome shotgun (WGS) entry which is preliminary data.</text>
</comment>
<protein>
    <submittedName>
        <fullName evidence="1">Uncharacterized protein</fullName>
    </submittedName>
</protein>
<proteinExistence type="predicted"/>
<sequence>MSKLADLPALKSLELSAGSQAGMPSAQDVAEITLLMKNKVDVRRNNAATMDAMCAGKGVLNPHGGLTPSLQYADAVSTYKLLFDEDCGMSMPQFRTFFARKVRAAYKDLDADTMDSTYHLNELRKELDPADAKLYSTDKVVLDKIEKTLIALTHFGLLKDKESQLTQSVKFDDASIVGTIDEKMEATELLVRAKHFT</sequence>
<evidence type="ECO:0000313" key="2">
    <source>
        <dbReference type="Proteomes" id="UP001162060"/>
    </source>
</evidence>
<accession>A0AAV1T7T5</accession>
<name>A0AAV1T7T5_9STRA</name>
<dbReference type="Proteomes" id="UP001162060">
    <property type="component" value="Unassembled WGS sequence"/>
</dbReference>
<organism evidence="1 2">
    <name type="scientific">Peronospora matthiolae</name>
    <dbReference type="NCBI Taxonomy" id="2874970"/>
    <lineage>
        <taxon>Eukaryota</taxon>
        <taxon>Sar</taxon>
        <taxon>Stramenopiles</taxon>
        <taxon>Oomycota</taxon>
        <taxon>Peronosporomycetes</taxon>
        <taxon>Peronosporales</taxon>
        <taxon>Peronosporaceae</taxon>
        <taxon>Peronospora</taxon>
    </lineage>
</organism>
<gene>
    <name evidence="1" type="ORF">PM001_LOCUS3694</name>
</gene>
<dbReference type="AlphaFoldDB" id="A0AAV1T7T5"/>
<dbReference type="EMBL" id="CAKLBY020000035">
    <property type="protein sequence ID" value="CAK7908278.1"/>
    <property type="molecule type" value="Genomic_DNA"/>
</dbReference>
<evidence type="ECO:0000313" key="1">
    <source>
        <dbReference type="EMBL" id="CAK7908278.1"/>
    </source>
</evidence>
<reference evidence="1" key="1">
    <citation type="submission" date="2024-01" db="EMBL/GenBank/DDBJ databases">
        <authorList>
            <person name="Webb A."/>
        </authorList>
    </citation>
    <scope>NUCLEOTIDE SEQUENCE</scope>
    <source>
        <strain evidence="1">Pm1</strain>
    </source>
</reference>